<reference evidence="2 3" key="1">
    <citation type="journal article" date="2014" name="Genome Biol. Evol.">
        <title>Genome degeneration and adaptation in a nascent stage of symbiosis.</title>
        <authorList>
            <person name="Oakeson K.F."/>
            <person name="Gil R."/>
            <person name="Clayton A.L."/>
            <person name="Dunn D.M."/>
            <person name="von Niederhausern A.C."/>
            <person name="Hamil C."/>
            <person name="Aoyagi A."/>
            <person name="Duval B."/>
            <person name="Baca A."/>
            <person name="Silva F.J."/>
            <person name="Vallier A."/>
            <person name="Jackson D.G."/>
            <person name="Latorre A."/>
            <person name="Weiss R.B."/>
            <person name="Heddi A."/>
            <person name="Moya A."/>
            <person name="Dale C."/>
        </authorList>
    </citation>
    <scope>NUCLEOTIDE SEQUENCE [LARGE SCALE GENOMIC DNA]</scope>
    <source>
        <strain evidence="2 3">HS1</strain>
    </source>
</reference>
<dbReference type="KEGG" id="sod:Sant_3138"/>
<keyword evidence="3" id="KW-1185">Reference proteome</keyword>
<proteinExistence type="predicted"/>
<dbReference type="Proteomes" id="UP000019028">
    <property type="component" value="Chromosome"/>
</dbReference>
<gene>
    <name evidence="2" type="ORF">Sant_3138</name>
</gene>
<protein>
    <recommendedName>
        <fullName evidence="4">Fimbrial protein</fullName>
    </recommendedName>
</protein>
<evidence type="ECO:0008006" key="4">
    <source>
        <dbReference type="Google" id="ProtNLM"/>
    </source>
</evidence>
<dbReference type="EMBL" id="CP006569">
    <property type="protein sequence ID" value="AHF78142.1"/>
    <property type="molecule type" value="Genomic_DNA"/>
</dbReference>
<dbReference type="OrthoDB" id="8926940at2"/>
<dbReference type="HOGENOM" id="CLU_745770_0_0_6"/>
<organism evidence="2 3">
    <name type="scientific">Sodalis praecaptivus</name>
    <dbReference type="NCBI Taxonomy" id="1239307"/>
    <lineage>
        <taxon>Bacteria</taxon>
        <taxon>Pseudomonadati</taxon>
        <taxon>Pseudomonadota</taxon>
        <taxon>Gammaproteobacteria</taxon>
        <taxon>Enterobacterales</taxon>
        <taxon>Bruguierivoracaceae</taxon>
        <taxon>Sodalis</taxon>
    </lineage>
</organism>
<keyword evidence="1" id="KW-0732">Signal</keyword>
<accession>W0I040</accession>
<dbReference type="RefSeq" id="WP_148296311.1">
    <property type="nucleotide sequence ID" value="NZ_CP006569.1"/>
</dbReference>
<evidence type="ECO:0000313" key="2">
    <source>
        <dbReference type="EMBL" id="AHF78142.1"/>
    </source>
</evidence>
<evidence type="ECO:0000313" key="3">
    <source>
        <dbReference type="Proteomes" id="UP000019028"/>
    </source>
</evidence>
<feature type="signal peptide" evidence="1">
    <location>
        <begin position="1"/>
        <end position="28"/>
    </location>
</feature>
<evidence type="ECO:0000256" key="1">
    <source>
        <dbReference type="SAM" id="SignalP"/>
    </source>
</evidence>
<name>W0I040_9GAMM</name>
<dbReference type="PATRIC" id="fig|1239307.3.peg.3466"/>
<dbReference type="AlphaFoldDB" id="W0I040"/>
<sequence>MKIRISKTYLSIFASLCMWMFATSNAYALACYIDDDPNAMAESVTLGAVAYLKGASNGDRIWESQTYTKNVTCESQLNSGEENLYVYPYPRRDSQQLPQGVKLGLYFDGKDLGLFDADGDALSSKVKTDHIFAKGEKRSITVTFKVYLEKQGEISTQGVTNLTLFQLDGVGSLRDSNYALSINGWDNIGSVSCDSSFVSNNAKLSSIDTDKALAGSASEESTVGSVKLSCSSESTTVLSHISHVSGTLKVNGSPFSGNSGYFATDKTGLGVGASYSGTSVAPGGTLDLSVPVSAGAGSKALTFTLNPHLTTSLALGTPDWLFTSQAQDIKSDMTLSFTPQSLQSD</sequence>
<feature type="chain" id="PRO_5004790846" description="Fimbrial protein" evidence="1">
    <location>
        <begin position="29"/>
        <end position="345"/>
    </location>
</feature>